<feature type="compositionally biased region" description="Basic and acidic residues" evidence="1">
    <location>
        <begin position="209"/>
        <end position="221"/>
    </location>
</feature>
<feature type="region of interest" description="Disordered" evidence="1">
    <location>
        <begin position="209"/>
        <end position="232"/>
    </location>
</feature>
<keyword evidence="2" id="KW-0614">Plasmid</keyword>
<dbReference type="RefSeq" id="WP_015586069.1">
    <property type="nucleotide sequence ID" value="NC_021080.1"/>
</dbReference>
<proteinExistence type="predicted"/>
<dbReference type="AlphaFoldDB" id="G8JYN0"/>
<reference evidence="2" key="5">
    <citation type="journal article" date="2012" name="Mol. Plant Microbe Interact.">
        <title>pFiD188, the linear virulence plasmid of Rhodococcus fascians D188.</title>
        <authorList>
            <person name="Francis I."/>
            <person name="De Keyser A."/>
            <person name="De Backer P."/>
            <person name="Simon-Mateo C."/>
            <person name="Kalkus J."/>
            <person name="Pertry I."/>
            <person name="Ardiles-Diaz W."/>
            <person name="De Rycke R."/>
            <person name="Vandeputte O.M."/>
            <person name="El Jaziri M."/>
            <person name="Holsters M."/>
            <person name="Vereecke D."/>
        </authorList>
    </citation>
    <scope>NUCLEOTIDE SEQUENCE</scope>
    <source>
        <strain evidence="2">D188</strain>
        <plasmid evidence="2">pFiD188</plasmid>
    </source>
</reference>
<protein>
    <submittedName>
        <fullName evidence="2">Uncharacterized protein</fullName>
    </submittedName>
</protein>
<evidence type="ECO:0000313" key="2">
    <source>
        <dbReference type="EMBL" id="AET25151.1"/>
    </source>
</evidence>
<evidence type="ECO:0000256" key="1">
    <source>
        <dbReference type="SAM" id="MobiDB-lite"/>
    </source>
</evidence>
<dbReference type="PATRIC" id="fig|1051973.4.peg.4921"/>
<reference evidence="2" key="1">
    <citation type="journal article" date="2009" name="Proc. Natl. Acad. Sci. U.S.A.">
        <title>Identification of Rhodococcus fascians cytokinins and their modus operandi to reshape the plant.</title>
        <authorList>
            <person name="Pertry I."/>
            <person name="Vaclavikova K."/>
            <person name="Depuydt S."/>
            <person name="Galuszka P."/>
            <person name="Spichal L."/>
            <person name="Temmerman W."/>
            <person name="Stes E."/>
            <person name="Schmulling T."/>
            <person name="Kakimoto T."/>
            <person name="Van Montagu M.C."/>
            <person name="Strnad M."/>
            <person name="Holsters M."/>
            <person name="Tarkowski P."/>
            <person name="Vereecke D."/>
        </authorList>
    </citation>
    <scope>NUCLEOTIDE SEQUENCE</scope>
    <source>
        <strain evidence="2">D188</strain>
        <plasmid evidence="2">pFiD188</plasmid>
    </source>
</reference>
<gene>
    <name evidence="2" type="ORF">pFi_015</name>
</gene>
<sequence length="232" mass="26662">MSFSDTATAPGSGVAARTLDDLRWHREFHRQSQFRWWDTEAALVATEFTRGQDQFHTVHDLAQLERCRLALADYTTTCQRALGRALKQSQHVLDTQSWTFATDALLLLPWTCEQSSYLATWADPHDPTALSNPQVRRIQRSCERMMFGNPLILSWELSHLWSLYRAAETLLEDTLVDLTVELSESVPDATLLWATQMASKIGLEQRIAEQRTTRGEPGDPRRRLRQSYSDLR</sequence>
<dbReference type="KEGG" id="rfa:A3L23_04880"/>
<reference evidence="2" key="2">
    <citation type="journal article" date="2010" name="Mol. Plant Microbe Interact.">
        <title>Rhodococcus fascians impacts plant development through the dynamic fas-mediated production of a cytokinin mix.</title>
        <authorList>
            <person name="Pertry I."/>
            <person name="Vaclavikova K."/>
            <person name="Gemrotova M."/>
            <person name="Spichal L."/>
            <person name="Galuszka P."/>
            <person name="Depuydt S."/>
            <person name="Temmerman W."/>
            <person name="Stes E."/>
            <person name="De Keyser A."/>
            <person name="Riefler M."/>
            <person name="Biondi S."/>
            <person name="Novak O."/>
            <person name="Schmulling T."/>
            <person name="Strnad M."/>
            <person name="Tarkowski P."/>
            <person name="Holsters M."/>
            <person name="Vereecke D."/>
        </authorList>
    </citation>
    <scope>NUCLEOTIDE SEQUENCE</scope>
    <source>
        <strain evidence="2">D188</strain>
        <plasmid evidence="2">pFiD188</plasmid>
    </source>
</reference>
<accession>G8JYN0</accession>
<geneLocation type="plasmid" evidence="2">
    <name>pFiD188</name>
</geneLocation>
<dbReference type="EMBL" id="JN093097">
    <property type="protein sequence ID" value="AET25151.1"/>
    <property type="molecule type" value="Genomic_DNA"/>
</dbReference>
<reference evidence="2" key="4">
    <citation type="submission" date="2011-06" db="EMBL/GenBank/DDBJ databases">
        <authorList>
            <person name="Vereecke D.M."/>
        </authorList>
    </citation>
    <scope>NUCLEOTIDE SEQUENCE</scope>
    <source>
        <strain evidence="2">D188</strain>
        <plasmid evidence="2">pFiD188</plasmid>
    </source>
</reference>
<name>G8JYN0_RHOFA</name>
<organism evidence="2">
    <name type="scientific">Rhodococcoides fascians D188</name>
    <dbReference type="NCBI Taxonomy" id="1051973"/>
    <lineage>
        <taxon>Bacteria</taxon>
        <taxon>Bacillati</taxon>
        <taxon>Actinomycetota</taxon>
        <taxon>Actinomycetes</taxon>
        <taxon>Mycobacteriales</taxon>
        <taxon>Nocardiaceae</taxon>
        <taxon>Rhodococcoides</taxon>
    </lineage>
</organism>
<reference evidence="2" key="3">
    <citation type="journal article" date="2011" name="Annu. Rev. Phytopathol.">
        <title>A successful bacterial coup d'etat: how Rhodococcus fascians redirects plant development.</title>
        <authorList>
            <person name="Stes E."/>
            <person name="Vandeputte O.M."/>
            <person name="El Jaziri M."/>
            <person name="Holsters M."/>
            <person name="Vereecke D."/>
        </authorList>
    </citation>
    <scope>NUCLEOTIDE SEQUENCE</scope>
    <source>
        <strain evidence="2">D188</strain>
        <plasmid evidence="2">pFiD188</plasmid>
    </source>
</reference>